<sequence length="174" mass="19527">MTSASELFYNRGSRYTSRTATDLGFDSLPLLPTVARSQNHNHSRRHHNSDGCDPLLRRTPLYFRHRAYLPSRHQGRRCTTSLFRKIESSETLQIAISSNFVLMYDYGMGGRSGPCTPRSEGCIGQAFFFEVSALCLLPNSVVIINLKLCVLNFLLCQTTSLKCSISGRSPKNES</sequence>
<name>A0A498HS20_MALDO</name>
<evidence type="ECO:0000313" key="2">
    <source>
        <dbReference type="Proteomes" id="UP000290289"/>
    </source>
</evidence>
<keyword evidence="2" id="KW-1185">Reference proteome</keyword>
<dbReference type="EMBL" id="RDQH01000341">
    <property type="protein sequence ID" value="RXH73569.1"/>
    <property type="molecule type" value="Genomic_DNA"/>
</dbReference>
<organism evidence="1 2">
    <name type="scientific">Malus domestica</name>
    <name type="common">Apple</name>
    <name type="synonym">Pyrus malus</name>
    <dbReference type="NCBI Taxonomy" id="3750"/>
    <lineage>
        <taxon>Eukaryota</taxon>
        <taxon>Viridiplantae</taxon>
        <taxon>Streptophyta</taxon>
        <taxon>Embryophyta</taxon>
        <taxon>Tracheophyta</taxon>
        <taxon>Spermatophyta</taxon>
        <taxon>Magnoliopsida</taxon>
        <taxon>eudicotyledons</taxon>
        <taxon>Gunneridae</taxon>
        <taxon>Pentapetalae</taxon>
        <taxon>rosids</taxon>
        <taxon>fabids</taxon>
        <taxon>Rosales</taxon>
        <taxon>Rosaceae</taxon>
        <taxon>Amygdaloideae</taxon>
        <taxon>Maleae</taxon>
        <taxon>Malus</taxon>
    </lineage>
</organism>
<dbReference type="AlphaFoldDB" id="A0A498HS20"/>
<protein>
    <submittedName>
        <fullName evidence="1">Uncharacterized protein</fullName>
    </submittedName>
</protein>
<dbReference type="Proteomes" id="UP000290289">
    <property type="component" value="Chromosome 15"/>
</dbReference>
<proteinExistence type="predicted"/>
<comment type="caution">
    <text evidence="1">The sequence shown here is derived from an EMBL/GenBank/DDBJ whole genome shotgun (WGS) entry which is preliminary data.</text>
</comment>
<accession>A0A498HS20</accession>
<reference evidence="1 2" key="1">
    <citation type="submission" date="2018-10" db="EMBL/GenBank/DDBJ databases">
        <title>A high-quality apple genome assembly.</title>
        <authorList>
            <person name="Hu J."/>
        </authorList>
    </citation>
    <scope>NUCLEOTIDE SEQUENCE [LARGE SCALE GENOMIC DNA]</scope>
    <source>
        <strain evidence="2">cv. HFTH1</strain>
        <tissue evidence="1">Young leaf</tissue>
    </source>
</reference>
<gene>
    <name evidence="1" type="ORF">DVH24_016391</name>
</gene>
<evidence type="ECO:0000313" key="1">
    <source>
        <dbReference type="EMBL" id="RXH73569.1"/>
    </source>
</evidence>